<feature type="compositionally biased region" description="Basic and acidic residues" evidence="1">
    <location>
        <begin position="132"/>
        <end position="145"/>
    </location>
</feature>
<dbReference type="Proteomes" id="UP000263094">
    <property type="component" value="Unassembled WGS sequence"/>
</dbReference>
<feature type="region of interest" description="Disordered" evidence="1">
    <location>
        <begin position="94"/>
        <end position="159"/>
    </location>
</feature>
<reference evidence="3 4" key="1">
    <citation type="submission" date="2018-08" db="EMBL/GenBank/DDBJ databases">
        <title>Isolation, diversity and antifungal activity of Actinobacteria from wheat.</title>
        <authorList>
            <person name="Han C."/>
        </authorList>
    </citation>
    <scope>NUCLEOTIDE SEQUENCE [LARGE SCALE GENOMIC DNA]</scope>
    <source>
        <strain evidence="3 4">NEAU-YY421</strain>
    </source>
</reference>
<keyword evidence="2" id="KW-0812">Transmembrane</keyword>
<keyword evidence="4" id="KW-1185">Reference proteome</keyword>
<evidence type="ECO:0000256" key="1">
    <source>
        <dbReference type="SAM" id="MobiDB-lite"/>
    </source>
</evidence>
<dbReference type="OrthoDB" id="3874183at2"/>
<keyword evidence="2" id="KW-1133">Transmembrane helix</keyword>
<dbReference type="AlphaFoldDB" id="A0A372MB78"/>
<feature type="compositionally biased region" description="Gly residues" evidence="1">
    <location>
        <begin position="22"/>
        <end position="35"/>
    </location>
</feature>
<evidence type="ECO:0000256" key="2">
    <source>
        <dbReference type="SAM" id="Phobius"/>
    </source>
</evidence>
<evidence type="ECO:0000313" key="3">
    <source>
        <dbReference type="EMBL" id="RFU87643.1"/>
    </source>
</evidence>
<sequence>MSFGQGGPDWDPREPQQTPSGWGSGPGTPGAGPGQYPGQLPGQAPSGPTPDWAALAEASEARARRRRWLMIGGGALATVVVASVVAFAVVSANSDTEANKPSDELPASETLPSKTSTADPSFPEAAPPPPPDPKDFISSAKKDKAPLTPEGLFPGTQYTKGESVYKKGRTARAKDCDSVTKGPLGSVLTKNDCKQVIRATYRKDGLAVTVGVAVFETDKIATKAKDQVEKGNIQPLAGAGVPAFCKTSVCRTTTNSYGRYAYFTVTGHTNGKNVTTKDKKAVTVGNDIAELAFRQIHRRGEAQASAAAGFAQ</sequence>
<keyword evidence="2" id="KW-0472">Membrane</keyword>
<gene>
    <name evidence="3" type="ORF">DY218_05095</name>
</gene>
<protein>
    <submittedName>
        <fullName evidence="3">Uncharacterized protein</fullName>
    </submittedName>
</protein>
<feature type="compositionally biased region" description="Low complexity" evidence="1">
    <location>
        <begin position="36"/>
        <end position="45"/>
    </location>
</feature>
<comment type="caution">
    <text evidence="3">The sequence shown here is derived from an EMBL/GenBank/DDBJ whole genome shotgun (WGS) entry which is preliminary data.</text>
</comment>
<dbReference type="RefSeq" id="WP_128554703.1">
    <property type="nucleotide sequence ID" value="NZ_QUAK01000025.1"/>
</dbReference>
<dbReference type="EMBL" id="QUAK01000025">
    <property type="protein sequence ID" value="RFU87643.1"/>
    <property type="molecule type" value="Genomic_DNA"/>
</dbReference>
<feature type="transmembrane region" description="Helical" evidence="2">
    <location>
        <begin position="68"/>
        <end position="90"/>
    </location>
</feature>
<proteinExistence type="predicted"/>
<accession>A0A372MB78</accession>
<organism evidence="3 4">
    <name type="scientific">Streptomyces triticagri</name>
    <dbReference type="NCBI Taxonomy" id="2293568"/>
    <lineage>
        <taxon>Bacteria</taxon>
        <taxon>Bacillati</taxon>
        <taxon>Actinomycetota</taxon>
        <taxon>Actinomycetes</taxon>
        <taxon>Kitasatosporales</taxon>
        <taxon>Streptomycetaceae</taxon>
        <taxon>Streptomyces</taxon>
    </lineage>
</organism>
<evidence type="ECO:0000313" key="4">
    <source>
        <dbReference type="Proteomes" id="UP000263094"/>
    </source>
</evidence>
<feature type="region of interest" description="Disordered" evidence="1">
    <location>
        <begin position="1"/>
        <end position="51"/>
    </location>
</feature>
<name>A0A372MB78_9ACTN</name>